<comment type="caution">
    <text evidence="1">The sequence shown here is derived from an EMBL/GenBank/DDBJ whole genome shotgun (WGS) entry which is preliminary data.</text>
</comment>
<proteinExistence type="predicted"/>
<dbReference type="EMBL" id="BAAANN010000034">
    <property type="protein sequence ID" value="GAA1981735.1"/>
    <property type="molecule type" value="Genomic_DNA"/>
</dbReference>
<accession>A0ABN2S7I6</accession>
<organism evidence="1 2">
    <name type="scientific">Amycolatopsis minnesotensis</name>
    <dbReference type="NCBI Taxonomy" id="337894"/>
    <lineage>
        <taxon>Bacteria</taxon>
        <taxon>Bacillati</taxon>
        <taxon>Actinomycetota</taxon>
        <taxon>Actinomycetes</taxon>
        <taxon>Pseudonocardiales</taxon>
        <taxon>Pseudonocardiaceae</taxon>
        <taxon>Amycolatopsis</taxon>
    </lineage>
</organism>
<evidence type="ECO:0000313" key="1">
    <source>
        <dbReference type="EMBL" id="GAA1981735.1"/>
    </source>
</evidence>
<keyword evidence="2" id="KW-1185">Reference proteome</keyword>
<gene>
    <name evidence="1" type="ORF">GCM10009754_68210</name>
</gene>
<name>A0ABN2S7I6_9PSEU</name>
<dbReference type="Proteomes" id="UP001501116">
    <property type="component" value="Unassembled WGS sequence"/>
</dbReference>
<protein>
    <submittedName>
        <fullName evidence="1">Uncharacterized protein</fullName>
    </submittedName>
</protein>
<reference evidence="1 2" key="1">
    <citation type="journal article" date="2019" name="Int. J. Syst. Evol. Microbiol.">
        <title>The Global Catalogue of Microorganisms (GCM) 10K type strain sequencing project: providing services to taxonomists for standard genome sequencing and annotation.</title>
        <authorList>
            <consortium name="The Broad Institute Genomics Platform"/>
            <consortium name="The Broad Institute Genome Sequencing Center for Infectious Disease"/>
            <person name="Wu L."/>
            <person name="Ma J."/>
        </authorList>
    </citation>
    <scope>NUCLEOTIDE SEQUENCE [LARGE SCALE GENOMIC DNA]</scope>
    <source>
        <strain evidence="1 2">JCM 14545</strain>
    </source>
</reference>
<dbReference type="RefSeq" id="WP_344428609.1">
    <property type="nucleotide sequence ID" value="NZ_BAAANN010000034.1"/>
</dbReference>
<sequence length="50" mass="5542">MDPDRRLEELFAEWCADVDSVEFPAIVTEALVLPPIPAQRCGDVKLLDAS</sequence>
<evidence type="ECO:0000313" key="2">
    <source>
        <dbReference type="Proteomes" id="UP001501116"/>
    </source>
</evidence>